<dbReference type="SUPFAM" id="SSF53474">
    <property type="entry name" value="alpha/beta-Hydrolases"/>
    <property type="match status" value="1"/>
</dbReference>
<dbReference type="PROSITE" id="PS00455">
    <property type="entry name" value="AMP_BINDING"/>
    <property type="match status" value="1"/>
</dbReference>
<dbReference type="InterPro" id="IPR029058">
    <property type="entry name" value="AB_hydrolase_fold"/>
</dbReference>
<reference evidence="5" key="1">
    <citation type="submission" date="2022-10" db="EMBL/GenBank/DDBJ databases">
        <title>The complete genomes of actinobacterial strains from the NBC collection.</title>
        <authorList>
            <person name="Joergensen T.S."/>
            <person name="Alvarez Arevalo M."/>
            <person name="Sterndorff E.B."/>
            <person name="Faurdal D."/>
            <person name="Vuksanovic O."/>
            <person name="Mourched A.-S."/>
            <person name="Charusanti P."/>
            <person name="Shaw S."/>
            <person name="Blin K."/>
            <person name="Weber T."/>
        </authorList>
    </citation>
    <scope>NUCLEOTIDE SEQUENCE</scope>
    <source>
        <strain evidence="5">NBC_00003</strain>
    </source>
</reference>
<dbReference type="GO" id="GO:0005737">
    <property type="term" value="C:cytoplasm"/>
    <property type="evidence" value="ECO:0007669"/>
    <property type="project" value="TreeGrafter"/>
</dbReference>
<evidence type="ECO:0000256" key="1">
    <source>
        <dbReference type="ARBA" id="ARBA00001957"/>
    </source>
</evidence>
<dbReference type="PROSITE" id="PS50075">
    <property type="entry name" value="CARRIER"/>
    <property type="match status" value="1"/>
</dbReference>
<dbReference type="Pfam" id="PF00550">
    <property type="entry name" value="PP-binding"/>
    <property type="match status" value="1"/>
</dbReference>
<dbReference type="PROSITE" id="PS00012">
    <property type="entry name" value="PHOSPHOPANTETHEINE"/>
    <property type="match status" value="1"/>
</dbReference>
<dbReference type="InterPro" id="IPR036736">
    <property type="entry name" value="ACP-like_sf"/>
</dbReference>
<dbReference type="InterPro" id="IPR020806">
    <property type="entry name" value="PKS_PP-bd"/>
</dbReference>
<dbReference type="GO" id="GO:0044550">
    <property type="term" value="P:secondary metabolite biosynthetic process"/>
    <property type="evidence" value="ECO:0007669"/>
    <property type="project" value="TreeGrafter"/>
</dbReference>
<keyword evidence="3" id="KW-0597">Phosphoprotein</keyword>
<comment type="cofactor">
    <cofactor evidence="1">
        <name>pantetheine 4'-phosphate</name>
        <dbReference type="ChEBI" id="CHEBI:47942"/>
    </cofactor>
</comment>
<dbReference type="AlphaFoldDB" id="A0AAU2V0F0"/>
<name>A0AAU2V0F0_9ACTN</name>
<evidence type="ECO:0000313" key="5">
    <source>
        <dbReference type="EMBL" id="WTW60303.1"/>
    </source>
</evidence>
<dbReference type="InterPro" id="IPR009081">
    <property type="entry name" value="PP-bd_ACP"/>
</dbReference>
<evidence type="ECO:0000259" key="4">
    <source>
        <dbReference type="PROSITE" id="PS50075"/>
    </source>
</evidence>
<dbReference type="Gene3D" id="3.30.300.30">
    <property type="match status" value="1"/>
</dbReference>
<dbReference type="PANTHER" id="PTHR45527:SF1">
    <property type="entry name" value="FATTY ACID SYNTHASE"/>
    <property type="match status" value="1"/>
</dbReference>
<dbReference type="InterPro" id="IPR020845">
    <property type="entry name" value="AMP-binding_CS"/>
</dbReference>
<protein>
    <submittedName>
        <fullName evidence="5">AMP-binding protein</fullName>
    </submittedName>
</protein>
<dbReference type="GO" id="GO:0017000">
    <property type="term" value="P:antibiotic biosynthetic process"/>
    <property type="evidence" value="ECO:0007669"/>
    <property type="project" value="UniProtKB-ARBA"/>
</dbReference>
<dbReference type="EMBL" id="CP108318">
    <property type="protein sequence ID" value="WTW60303.1"/>
    <property type="molecule type" value="Genomic_DNA"/>
</dbReference>
<gene>
    <name evidence="5" type="ORF">OG549_06415</name>
</gene>
<dbReference type="InterPro" id="IPR006162">
    <property type="entry name" value="Ppantetheine_attach_site"/>
</dbReference>
<dbReference type="GO" id="GO:0043041">
    <property type="term" value="P:amino acid activation for nonribosomal peptide biosynthetic process"/>
    <property type="evidence" value="ECO:0007669"/>
    <property type="project" value="TreeGrafter"/>
</dbReference>
<dbReference type="InterPro" id="IPR042099">
    <property type="entry name" value="ANL_N_sf"/>
</dbReference>
<evidence type="ECO:0000256" key="3">
    <source>
        <dbReference type="ARBA" id="ARBA00022553"/>
    </source>
</evidence>
<dbReference type="InterPro" id="IPR025110">
    <property type="entry name" value="AMP-bd_C"/>
</dbReference>
<accession>A0AAU2V0F0</accession>
<dbReference type="GO" id="GO:0031177">
    <property type="term" value="F:phosphopantetheine binding"/>
    <property type="evidence" value="ECO:0007669"/>
    <property type="project" value="InterPro"/>
</dbReference>
<dbReference type="SUPFAM" id="SSF56801">
    <property type="entry name" value="Acetyl-CoA synthetase-like"/>
    <property type="match status" value="1"/>
</dbReference>
<dbReference type="Pfam" id="PF00975">
    <property type="entry name" value="Thioesterase"/>
    <property type="match status" value="1"/>
</dbReference>
<proteinExistence type="predicted"/>
<dbReference type="Gene3D" id="3.40.50.12780">
    <property type="entry name" value="N-terminal domain of ligase-like"/>
    <property type="match status" value="1"/>
</dbReference>
<dbReference type="InterPro" id="IPR001031">
    <property type="entry name" value="Thioesterase"/>
</dbReference>
<dbReference type="SMART" id="SM00823">
    <property type="entry name" value="PKS_PP"/>
    <property type="match status" value="1"/>
</dbReference>
<dbReference type="InterPro" id="IPR045851">
    <property type="entry name" value="AMP-bd_C_sf"/>
</dbReference>
<evidence type="ECO:0000256" key="2">
    <source>
        <dbReference type="ARBA" id="ARBA00022450"/>
    </source>
</evidence>
<organism evidence="5">
    <name type="scientific">Streptomyces sp. NBC_00003</name>
    <dbReference type="NCBI Taxonomy" id="2903608"/>
    <lineage>
        <taxon>Bacteria</taxon>
        <taxon>Bacillati</taxon>
        <taxon>Actinomycetota</taxon>
        <taxon>Actinomycetes</taxon>
        <taxon>Kitasatosporales</taxon>
        <taxon>Streptomycetaceae</taxon>
        <taxon>Streptomyces</taxon>
    </lineage>
</organism>
<keyword evidence="2" id="KW-0596">Phosphopantetheine</keyword>
<sequence>MTSETGGTLYAAIAAHAVERPQKTALSCGERTLSYRELAAAADTLAARLRELGVGAENVVVIDLPVGFDTVVAMAAVGRVGAAFTLLEPDLPDSRKQLIIDDCGPAALITEAGPARGPRPGPPLDERLVRRTSPAAYVAYTSGSTGVPKGAVVEQAALDNHVLRTIDWYGLTPDDTRLLFSSIAFDLALEQICTSMVAGCELAFRDEAFVYGGAEDFLHHCRRLGITVLSLPTGVFNRFGAELAESAAHTAPGLRLVMAGGEAPTQGAVAAWSTVAPGGTRVVNGYGPTETAVVVCYRDLLPGDAIAIGAPIEGVRFLLEPLGDEGDASGLVIQGVAVGRGYLGQAASSSAFCLIDGAWSYRTGDVATAKGDGGYDLHGRFDAQVKVNGGFRVEPGEVVSRLLSIDFVVDAVVVPFDSAGGRLLAAYVRLDKSLAQPADPEAAIVRRLAATLPDYMVPSRVTVLDEFPLTSRGKVDRAALLDRAKTLPSTDVEEHADPGNVTAQLRLAWRQVLGAPPQDASTSFFAAGGNSVRAIELITEVRGRLNVSLRAAELYRTPQFDALARLLTDRRDGIPTAHHTTGTTLVRMRPAGQDRLWVFLPPLSGAVTRYASLSRLLPADDTVWAMETPPELSGKGMAALADGLAEVLLANDVQRFGTICVSGFSLGGVFGYEVARRLRDHCGDAVRALLIDPPDPGAHRVRVEDAFDIFVRVGWSITVPAQRFVDEHGGFDLAAVTAAAKDAGTLARDAGRQEIEDAWAVYESNARVLDGLLLSAPDGLRVRILQGDTGGRIDYARRGPTTVTADGDRPWTGGRAIGQWRDVLSDDAVDKLPIDHFALLESPNDELVRDWLDAQARG</sequence>
<dbReference type="Pfam" id="PF00501">
    <property type="entry name" value="AMP-binding"/>
    <property type="match status" value="1"/>
</dbReference>
<dbReference type="Gene3D" id="3.40.50.1820">
    <property type="entry name" value="alpha/beta hydrolase"/>
    <property type="match status" value="1"/>
</dbReference>
<dbReference type="SUPFAM" id="SSF47336">
    <property type="entry name" value="ACP-like"/>
    <property type="match status" value="1"/>
</dbReference>
<feature type="domain" description="Carrier" evidence="4">
    <location>
        <begin position="496"/>
        <end position="571"/>
    </location>
</feature>
<dbReference type="Gene3D" id="1.10.1200.10">
    <property type="entry name" value="ACP-like"/>
    <property type="match status" value="1"/>
</dbReference>
<dbReference type="InterPro" id="IPR000873">
    <property type="entry name" value="AMP-dep_synth/lig_dom"/>
</dbReference>
<dbReference type="PANTHER" id="PTHR45527">
    <property type="entry name" value="NONRIBOSOMAL PEPTIDE SYNTHETASE"/>
    <property type="match status" value="1"/>
</dbReference>
<dbReference type="Pfam" id="PF13193">
    <property type="entry name" value="AMP-binding_C"/>
    <property type="match status" value="1"/>
</dbReference>